<dbReference type="InterPro" id="IPR032466">
    <property type="entry name" value="Metal_Hydrolase"/>
</dbReference>
<dbReference type="PANTHER" id="PTHR10443:SF12">
    <property type="entry name" value="DIPEPTIDASE"/>
    <property type="match status" value="1"/>
</dbReference>
<reference evidence="1" key="1">
    <citation type="submission" date="2021-01" db="EMBL/GenBank/DDBJ databases">
        <title>Whole genome shotgun sequence of Virgisporangium aliadipatigenens NBRC 105644.</title>
        <authorList>
            <person name="Komaki H."/>
            <person name="Tamura T."/>
        </authorList>
    </citation>
    <scope>NUCLEOTIDE SEQUENCE</scope>
    <source>
        <strain evidence="1">NBRC 105644</strain>
    </source>
</reference>
<sequence length="358" mass="38869">MTVPVIDGHNDLPWRMRSRGLLDADVTTDLSGSGMHTDVPRLRAGGVGAQFWSVYVPCEYSGAEAVRATLEQIDIVHRLVERHPAEFALATTADEVESARAQGRIASLIGAEGGHSIGDSLGALRSLYRLGVRYMTLTHNKNTAWADSATDEPGVGGLNAFGRDVVREMNRLGMIADLSHVAPSTMHAVLDVSAAPAFFSHSSALALCGHVRNVPDDVLARVRATQGVVMVAFVPAFLTEPCREWWQRFVEAEASFEGHDDYTAQEVWLRDNPQPPCGVSDVADHVEHVREVAGVDCVGLGSDFDGIVSTPDGLTDVSTYPLLFDELRSRGWSTVELRKLGWDNTLRVLRATEDVATP</sequence>
<keyword evidence="2" id="KW-1185">Reference proteome</keyword>
<dbReference type="RefSeq" id="WP_203904991.1">
    <property type="nucleotide sequence ID" value="NZ_BOPF01000051.1"/>
</dbReference>
<dbReference type="Proteomes" id="UP000619260">
    <property type="component" value="Unassembled WGS sequence"/>
</dbReference>
<dbReference type="AlphaFoldDB" id="A0A8J3YXM2"/>
<proteinExistence type="predicted"/>
<organism evidence="1 2">
    <name type="scientific">Virgisporangium aliadipatigenens</name>
    <dbReference type="NCBI Taxonomy" id="741659"/>
    <lineage>
        <taxon>Bacteria</taxon>
        <taxon>Bacillati</taxon>
        <taxon>Actinomycetota</taxon>
        <taxon>Actinomycetes</taxon>
        <taxon>Micromonosporales</taxon>
        <taxon>Micromonosporaceae</taxon>
        <taxon>Virgisporangium</taxon>
    </lineage>
</organism>
<dbReference type="GO" id="GO:0070573">
    <property type="term" value="F:metallodipeptidase activity"/>
    <property type="evidence" value="ECO:0007669"/>
    <property type="project" value="InterPro"/>
</dbReference>
<accession>A0A8J3YXM2</accession>
<dbReference type="PANTHER" id="PTHR10443">
    <property type="entry name" value="MICROSOMAL DIPEPTIDASE"/>
    <property type="match status" value="1"/>
</dbReference>
<name>A0A8J3YXM2_9ACTN</name>
<gene>
    <name evidence="1" type="ORF">Val02_84760</name>
</gene>
<dbReference type="Pfam" id="PF01244">
    <property type="entry name" value="Peptidase_M19"/>
    <property type="match status" value="1"/>
</dbReference>
<evidence type="ECO:0000313" key="1">
    <source>
        <dbReference type="EMBL" id="GIJ51590.1"/>
    </source>
</evidence>
<comment type="caution">
    <text evidence="1">The sequence shown here is derived from an EMBL/GenBank/DDBJ whole genome shotgun (WGS) entry which is preliminary data.</text>
</comment>
<dbReference type="CDD" id="cd01301">
    <property type="entry name" value="rDP_like"/>
    <property type="match status" value="1"/>
</dbReference>
<dbReference type="EMBL" id="BOPF01000051">
    <property type="protein sequence ID" value="GIJ51590.1"/>
    <property type="molecule type" value="Genomic_DNA"/>
</dbReference>
<protein>
    <submittedName>
        <fullName evidence="1">Dipeptidase</fullName>
    </submittedName>
</protein>
<dbReference type="SUPFAM" id="SSF51556">
    <property type="entry name" value="Metallo-dependent hydrolases"/>
    <property type="match status" value="1"/>
</dbReference>
<dbReference type="PROSITE" id="PS51365">
    <property type="entry name" value="RENAL_DIPEPTIDASE_2"/>
    <property type="match status" value="1"/>
</dbReference>
<dbReference type="GO" id="GO:0006508">
    <property type="term" value="P:proteolysis"/>
    <property type="evidence" value="ECO:0007669"/>
    <property type="project" value="InterPro"/>
</dbReference>
<dbReference type="Gene3D" id="3.20.20.140">
    <property type="entry name" value="Metal-dependent hydrolases"/>
    <property type="match status" value="1"/>
</dbReference>
<dbReference type="InterPro" id="IPR008257">
    <property type="entry name" value="Pept_M19"/>
</dbReference>
<evidence type="ECO:0000313" key="2">
    <source>
        <dbReference type="Proteomes" id="UP000619260"/>
    </source>
</evidence>